<reference evidence="1" key="1">
    <citation type="submission" date="2021-01" db="EMBL/GenBank/DDBJ databases">
        <authorList>
            <consortium name="Genoscope - CEA"/>
            <person name="William W."/>
        </authorList>
    </citation>
    <scope>NUCLEOTIDE SEQUENCE</scope>
</reference>
<protein>
    <submittedName>
        <fullName evidence="1">(rape) hypothetical protein</fullName>
    </submittedName>
</protein>
<dbReference type="EMBL" id="HG994367">
    <property type="protein sequence ID" value="CAF1700634.1"/>
    <property type="molecule type" value="Genomic_DNA"/>
</dbReference>
<dbReference type="AlphaFoldDB" id="A0A816I816"/>
<accession>A0A816I816</accession>
<dbReference type="Proteomes" id="UP001295469">
    <property type="component" value="Chromosome C03"/>
</dbReference>
<proteinExistence type="predicted"/>
<name>A0A816I816_BRANA</name>
<gene>
    <name evidence="1" type="ORF">DARMORV10_C03P25720.1</name>
</gene>
<organism evidence="1">
    <name type="scientific">Brassica napus</name>
    <name type="common">Rape</name>
    <dbReference type="NCBI Taxonomy" id="3708"/>
    <lineage>
        <taxon>Eukaryota</taxon>
        <taxon>Viridiplantae</taxon>
        <taxon>Streptophyta</taxon>
        <taxon>Embryophyta</taxon>
        <taxon>Tracheophyta</taxon>
        <taxon>Spermatophyta</taxon>
        <taxon>Magnoliopsida</taxon>
        <taxon>eudicotyledons</taxon>
        <taxon>Gunneridae</taxon>
        <taxon>Pentapetalae</taxon>
        <taxon>rosids</taxon>
        <taxon>malvids</taxon>
        <taxon>Brassicales</taxon>
        <taxon>Brassicaceae</taxon>
        <taxon>Brassiceae</taxon>
        <taxon>Brassica</taxon>
    </lineage>
</organism>
<sequence length="104" mass="12531">MNGNGYLNLSYDIFSMLYYIGQWRHIKALLLFYSHYLYDLPCYAPQHLLLCLLVTKPTAYTWISLWSFSILLKYFELRILVMNCNLIKSQELGHRRDRKYNSTH</sequence>
<evidence type="ECO:0000313" key="1">
    <source>
        <dbReference type="EMBL" id="CAF1700634.1"/>
    </source>
</evidence>